<reference evidence="15" key="1">
    <citation type="submission" date="2016-10" db="EMBL/GenBank/DDBJ databases">
        <authorList>
            <person name="de Groot N.N."/>
        </authorList>
    </citation>
    <scope>NUCLEOTIDE SEQUENCE</scope>
</reference>
<keyword evidence="10" id="KW-1133">Transmembrane helix</keyword>
<keyword evidence="6" id="KW-0812">Transmembrane</keyword>
<evidence type="ECO:0000313" key="15">
    <source>
        <dbReference type="EMBL" id="SFV59678.1"/>
    </source>
</evidence>
<evidence type="ECO:0000256" key="11">
    <source>
        <dbReference type="ARBA" id="ARBA00023136"/>
    </source>
</evidence>
<dbReference type="GO" id="GO:0009002">
    <property type="term" value="F:serine-type D-Ala-D-Ala carboxypeptidase activity"/>
    <property type="evidence" value="ECO:0007669"/>
    <property type="project" value="InterPro"/>
</dbReference>
<dbReference type="Gene3D" id="3.40.710.10">
    <property type="entry name" value="DD-peptidase/beta-lactamase superfamily"/>
    <property type="match status" value="1"/>
</dbReference>
<evidence type="ECO:0000256" key="9">
    <source>
        <dbReference type="ARBA" id="ARBA00022984"/>
    </source>
</evidence>
<keyword evidence="15" id="KW-0131">Cell cycle</keyword>
<dbReference type="EMBL" id="FPHN01000105">
    <property type="protein sequence ID" value="SFV59678.1"/>
    <property type="molecule type" value="Genomic_DNA"/>
</dbReference>
<dbReference type="InterPro" id="IPR050515">
    <property type="entry name" value="Beta-lactam/transpept"/>
</dbReference>
<evidence type="ECO:0000256" key="10">
    <source>
        <dbReference type="ARBA" id="ARBA00022989"/>
    </source>
</evidence>
<keyword evidence="15" id="KW-0808">Transferase</keyword>
<comment type="subcellular location">
    <subcellularLocation>
        <location evidence="2">Cell membrane</location>
    </subcellularLocation>
    <subcellularLocation>
        <location evidence="1">Membrane</location>
        <topology evidence="1">Single-pass membrane protein</topology>
    </subcellularLocation>
</comment>
<dbReference type="Gene3D" id="3.30.1390.30">
    <property type="entry name" value="Penicillin-binding protein 2a, domain 3"/>
    <property type="match status" value="1"/>
</dbReference>
<dbReference type="GO" id="GO:0005886">
    <property type="term" value="C:plasma membrane"/>
    <property type="evidence" value="ECO:0007669"/>
    <property type="project" value="UniProtKB-SubCell"/>
</dbReference>
<evidence type="ECO:0000256" key="4">
    <source>
        <dbReference type="ARBA" id="ARBA00022519"/>
    </source>
</evidence>
<dbReference type="InterPro" id="IPR001460">
    <property type="entry name" value="PCN-bd_Tpept"/>
</dbReference>
<dbReference type="SUPFAM" id="SSF56601">
    <property type="entry name" value="beta-lactamase/transpeptidase-like"/>
    <property type="match status" value="1"/>
</dbReference>
<evidence type="ECO:0000256" key="5">
    <source>
        <dbReference type="ARBA" id="ARBA00022670"/>
    </source>
</evidence>
<keyword evidence="15" id="KW-0328">Glycosyltransferase</keyword>
<dbReference type="Pfam" id="PF00905">
    <property type="entry name" value="Transpeptidase"/>
    <property type="match status" value="1"/>
</dbReference>
<dbReference type="EC" id="2.4.1.129" evidence="15"/>
<dbReference type="PANTHER" id="PTHR30627:SF2">
    <property type="entry name" value="PEPTIDOGLYCAN D,D-TRANSPEPTIDASE MRDA"/>
    <property type="match status" value="1"/>
</dbReference>
<dbReference type="GO" id="GO:0006508">
    <property type="term" value="P:proteolysis"/>
    <property type="evidence" value="ECO:0007669"/>
    <property type="project" value="UniProtKB-KW"/>
</dbReference>
<dbReference type="GO" id="GO:0008360">
    <property type="term" value="P:regulation of cell shape"/>
    <property type="evidence" value="ECO:0007669"/>
    <property type="project" value="UniProtKB-KW"/>
</dbReference>
<name>A0A1W1C1F7_9ZZZZ</name>
<keyword evidence="5" id="KW-0645">Protease</keyword>
<dbReference type="SUPFAM" id="SSF56519">
    <property type="entry name" value="Penicillin binding protein dimerisation domain"/>
    <property type="match status" value="1"/>
</dbReference>
<dbReference type="GO" id="GO:0071972">
    <property type="term" value="F:peptidoglycan L,D-transpeptidase activity"/>
    <property type="evidence" value="ECO:0007669"/>
    <property type="project" value="TreeGrafter"/>
</dbReference>
<evidence type="ECO:0000256" key="12">
    <source>
        <dbReference type="ARBA" id="ARBA00023316"/>
    </source>
</evidence>
<dbReference type="InterPro" id="IPR012338">
    <property type="entry name" value="Beta-lactam/transpept-like"/>
</dbReference>
<keyword evidence="8" id="KW-0133">Cell shape</keyword>
<evidence type="ECO:0000256" key="3">
    <source>
        <dbReference type="ARBA" id="ARBA00022475"/>
    </source>
</evidence>
<evidence type="ECO:0000256" key="6">
    <source>
        <dbReference type="ARBA" id="ARBA00022692"/>
    </source>
</evidence>
<dbReference type="GO" id="GO:0009252">
    <property type="term" value="P:peptidoglycan biosynthetic process"/>
    <property type="evidence" value="ECO:0007669"/>
    <property type="project" value="UniProtKB-KW"/>
</dbReference>
<dbReference type="GO" id="GO:0008658">
    <property type="term" value="F:penicillin binding"/>
    <property type="evidence" value="ECO:0007669"/>
    <property type="project" value="InterPro"/>
</dbReference>
<dbReference type="AlphaFoldDB" id="A0A1W1C1F7"/>
<evidence type="ECO:0000259" key="13">
    <source>
        <dbReference type="Pfam" id="PF00905"/>
    </source>
</evidence>
<keyword evidence="3" id="KW-1003">Cell membrane</keyword>
<dbReference type="InterPro" id="IPR036138">
    <property type="entry name" value="PBP_dimer_sf"/>
</dbReference>
<evidence type="ECO:0000256" key="1">
    <source>
        <dbReference type="ARBA" id="ARBA00004167"/>
    </source>
</evidence>
<dbReference type="GO" id="GO:0051301">
    <property type="term" value="P:cell division"/>
    <property type="evidence" value="ECO:0007669"/>
    <property type="project" value="UniProtKB-KW"/>
</dbReference>
<dbReference type="NCBIfam" id="TIGR03423">
    <property type="entry name" value="pbp2_mrdA"/>
    <property type="match status" value="1"/>
</dbReference>
<proteinExistence type="predicted"/>
<feature type="domain" description="Penicillin-binding protein transpeptidase" evidence="13">
    <location>
        <begin position="237"/>
        <end position="569"/>
    </location>
</feature>
<gene>
    <name evidence="15" type="ORF">MNB_SV-14-1004</name>
</gene>
<keyword evidence="9" id="KW-0573">Peptidoglycan synthesis</keyword>
<sequence length="591" mass="67400">MVSRLYNISIKSNYFYERLAKENVEQSSNIKPTRGEILDSSGKLLASNKIGFSLFIKPHMKLEGDEFKNILELLQHSFKNIDTKLLRKVYKKKSSPYNHKYIQVIDFIPYDEMIKVYPKLSLNSNIKVDAATKRYYPYGRYLAHVVGYIGKANKKDVKKDKIVKIVGKIGKAGLERYYNKVLQGELGSRVVKVNAYNKELELLKYIPPKSNRNIKLSVDADLQKFIYDTVEDENKTAVVIVMKTTGELLAAVSTPSYDPNLFVDGISVKDWKKIQSNLEHPFTNKLVHALYPPGSTIKMGVALATSKEAGDLVLKHEFCKGYITIGKSKHKFRCWSHWGHGDVDLRKSIRESCDVFYYDKALDIGIDKLSKDLNLIGLGVRTGVDLPREYKGIIPNKKWKRKRYKQSWYKGETVIAAIGQGYDNVTLMQIARYTAFLATGYLVTPHFATLIDNKPYESKVKKIHFNPLIFQTIRNGMFDVCNNRRGTAYRVMHNLPIIVAGKTGTAQVASVPQDVKKRVKEADLSYFKRSHAWLTTYAPFDKPKYIVSIIVEHGGHGGSTAGPIAAKIYRWMYQKGYFGKQIAPKLLKEIY</sequence>
<evidence type="ECO:0000256" key="2">
    <source>
        <dbReference type="ARBA" id="ARBA00004236"/>
    </source>
</evidence>
<dbReference type="Gene3D" id="3.90.1310.10">
    <property type="entry name" value="Penicillin-binding protein 2a (Domain 2)"/>
    <property type="match status" value="1"/>
</dbReference>
<keyword evidence="11" id="KW-0472">Membrane</keyword>
<dbReference type="GO" id="GO:0071555">
    <property type="term" value="P:cell wall organization"/>
    <property type="evidence" value="ECO:0007669"/>
    <property type="project" value="UniProtKB-KW"/>
</dbReference>
<evidence type="ECO:0000259" key="14">
    <source>
        <dbReference type="Pfam" id="PF03717"/>
    </source>
</evidence>
<dbReference type="InterPro" id="IPR005311">
    <property type="entry name" value="PBP_dimer"/>
</dbReference>
<evidence type="ECO:0000256" key="7">
    <source>
        <dbReference type="ARBA" id="ARBA00022801"/>
    </source>
</evidence>
<dbReference type="PANTHER" id="PTHR30627">
    <property type="entry name" value="PEPTIDOGLYCAN D,D-TRANSPEPTIDASE"/>
    <property type="match status" value="1"/>
</dbReference>
<keyword evidence="4" id="KW-0997">Cell inner membrane</keyword>
<keyword evidence="15" id="KW-0132">Cell division</keyword>
<accession>A0A1W1C1F7</accession>
<keyword evidence="12" id="KW-0961">Cell wall biogenesis/degradation</keyword>
<keyword evidence="7" id="KW-0378">Hydrolase</keyword>
<dbReference type="GO" id="GO:0016757">
    <property type="term" value="F:glycosyltransferase activity"/>
    <property type="evidence" value="ECO:0007669"/>
    <property type="project" value="UniProtKB-KW"/>
</dbReference>
<evidence type="ECO:0000256" key="8">
    <source>
        <dbReference type="ARBA" id="ARBA00022960"/>
    </source>
</evidence>
<protein>
    <submittedName>
        <fullName evidence="15">Cell division protein FtsI [Peptidoglycan synthetase]</fullName>
        <ecNumber evidence="15">2.4.1.129</ecNumber>
    </submittedName>
</protein>
<dbReference type="Pfam" id="PF03717">
    <property type="entry name" value="PBP_dimer"/>
    <property type="match status" value="1"/>
</dbReference>
<dbReference type="InterPro" id="IPR017790">
    <property type="entry name" value="Penicillin-binding_protein_2"/>
</dbReference>
<organism evidence="15">
    <name type="scientific">hydrothermal vent metagenome</name>
    <dbReference type="NCBI Taxonomy" id="652676"/>
    <lineage>
        <taxon>unclassified sequences</taxon>
        <taxon>metagenomes</taxon>
        <taxon>ecological metagenomes</taxon>
    </lineage>
</organism>
<feature type="domain" description="Penicillin-binding protein dimerisation" evidence="14">
    <location>
        <begin position="30"/>
        <end position="201"/>
    </location>
</feature>